<gene>
    <name evidence="1" type="ORF">ACFPOB_06130</name>
</gene>
<evidence type="ECO:0000313" key="1">
    <source>
        <dbReference type="EMBL" id="MFC5419141.1"/>
    </source>
</evidence>
<dbReference type="Pfam" id="PF07704">
    <property type="entry name" value="PSK_trans_fac"/>
    <property type="match status" value="1"/>
</dbReference>
<accession>A0ABW0ING8</accession>
<comment type="caution">
    <text evidence="1">The sequence shown here is derived from an EMBL/GenBank/DDBJ whole genome shotgun (WGS) entry which is preliminary data.</text>
</comment>
<reference evidence="2" key="1">
    <citation type="journal article" date="2019" name="Int. J. Syst. Evol. Microbiol.">
        <title>The Global Catalogue of Microorganisms (GCM) 10K type strain sequencing project: providing services to taxonomists for standard genome sequencing and annotation.</title>
        <authorList>
            <consortium name="The Broad Institute Genomics Platform"/>
            <consortium name="The Broad Institute Genome Sequencing Center for Infectious Disease"/>
            <person name="Wu L."/>
            <person name="Ma J."/>
        </authorList>
    </citation>
    <scope>NUCLEOTIDE SEQUENCE [LARGE SCALE GENOMIC DNA]</scope>
    <source>
        <strain evidence="2">NCAIM B.01391</strain>
    </source>
</reference>
<dbReference type="Proteomes" id="UP001596053">
    <property type="component" value="Unassembled WGS sequence"/>
</dbReference>
<name>A0ABW0ING8_9HYPH</name>
<sequence length="84" mass="9471">MTVLIRDAEADRLIRELAARTGETITQAVKIAAQERLDRLPPPSGGRIDREKLDKLLATFRDRLVDDPRSDDEIIGYDENGLPK</sequence>
<protein>
    <submittedName>
        <fullName evidence="1">Type II toxin-antitoxin system VapB family antitoxin</fullName>
    </submittedName>
</protein>
<dbReference type="EMBL" id="JBHSLW010000008">
    <property type="protein sequence ID" value="MFC5419141.1"/>
    <property type="molecule type" value="Genomic_DNA"/>
</dbReference>
<evidence type="ECO:0000313" key="2">
    <source>
        <dbReference type="Proteomes" id="UP001596053"/>
    </source>
</evidence>
<dbReference type="RefSeq" id="WP_377796731.1">
    <property type="nucleotide sequence ID" value="NZ_JBHSLW010000008.1"/>
</dbReference>
<proteinExistence type="predicted"/>
<keyword evidence="2" id="KW-1185">Reference proteome</keyword>
<dbReference type="InterPro" id="IPR011660">
    <property type="entry name" value="VapB-like"/>
</dbReference>
<organism evidence="1 2">
    <name type="scientific">Bosea eneae</name>
    <dbReference type="NCBI Taxonomy" id="151454"/>
    <lineage>
        <taxon>Bacteria</taxon>
        <taxon>Pseudomonadati</taxon>
        <taxon>Pseudomonadota</taxon>
        <taxon>Alphaproteobacteria</taxon>
        <taxon>Hyphomicrobiales</taxon>
        <taxon>Boseaceae</taxon>
        <taxon>Bosea</taxon>
    </lineage>
</organism>